<evidence type="ECO:0000256" key="1">
    <source>
        <dbReference type="SAM" id="Phobius"/>
    </source>
</evidence>
<feature type="transmembrane region" description="Helical" evidence="1">
    <location>
        <begin position="41"/>
        <end position="58"/>
    </location>
</feature>
<dbReference type="EMBL" id="BAAAJK010000008">
    <property type="protein sequence ID" value="GAA1388655.1"/>
    <property type="molecule type" value="Genomic_DNA"/>
</dbReference>
<gene>
    <name evidence="2" type="ORF">GCM10009613_26340</name>
</gene>
<dbReference type="InterPro" id="IPR046096">
    <property type="entry name" value="DUF6114"/>
</dbReference>
<reference evidence="2 3" key="1">
    <citation type="journal article" date="2019" name="Int. J. Syst. Evol. Microbiol.">
        <title>The Global Catalogue of Microorganisms (GCM) 10K type strain sequencing project: providing services to taxonomists for standard genome sequencing and annotation.</title>
        <authorList>
            <consortium name="The Broad Institute Genomics Platform"/>
            <consortium name="The Broad Institute Genome Sequencing Center for Infectious Disease"/>
            <person name="Wu L."/>
            <person name="Ma J."/>
        </authorList>
    </citation>
    <scope>NUCLEOTIDE SEQUENCE [LARGE SCALE GENOMIC DNA]</scope>
    <source>
        <strain evidence="2 3">JCM 11896</strain>
    </source>
</reference>
<protein>
    <submittedName>
        <fullName evidence="2">Uncharacterized protein</fullName>
    </submittedName>
</protein>
<name>A0ABN1XXC5_9PSEU</name>
<dbReference type="Pfam" id="PF19609">
    <property type="entry name" value="DUF6114"/>
    <property type="match status" value="1"/>
</dbReference>
<accession>A0ABN1XXC5</accession>
<keyword evidence="1" id="KW-1133">Transmembrane helix</keyword>
<dbReference type="Proteomes" id="UP001501414">
    <property type="component" value="Unassembled WGS sequence"/>
</dbReference>
<keyword evidence="1" id="KW-0472">Membrane</keyword>
<feature type="transmembrane region" description="Helical" evidence="1">
    <location>
        <begin position="12"/>
        <end position="35"/>
    </location>
</feature>
<sequence>MLLPAHGVTIVLLPGLAGVSGFVLGALIFACGLFLWSSPHLHAPIGVAAVVLSLASFVTTNVGGLVIGLLLGVLGGSLGFAWATPRSGHGSG</sequence>
<evidence type="ECO:0000313" key="3">
    <source>
        <dbReference type="Proteomes" id="UP001501414"/>
    </source>
</evidence>
<keyword evidence="3" id="KW-1185">Reference proteome</keyword>
<organism evidence="2 3">
    <name type="scientific">Pseudonocardia kongjuensis</name>
    <dbReference type="NCBI Taxonomy" id="102227"/>
    <lineage>
        <taxon>Bacteria</taxon>
        <taxon>Bacillati</taxon>
        <taxon>Actinomycetota</taxon>
        <taxon>Actinomycetes</taxon>
        <taxon>Pseudonocardiales</taxon>
        <taxon>Pseudonocardiaceae</taxon>
        <taxon>Pseudonocardia</taxon>
    </lineage>
</organism>
<proteinExistence type="predicted"/>
<comment type="caution">
    <text evidence="2">The sequence shown here is derived from an EMBL/GenBank/DDBJ whole genome shotgun (WGS) entry which is preliminary data.</text>
</comment>
<feature type="transmembrane region" description="Helical" evidence="1">
    <location>
        <begin position="65"/>
        <end position="83"/>
    </location>
</feature>
<keyword evidence="1" id="KW-0812">Transmembrane</keyword>
<evidence type="ECO:0000313" key="2">
    <source>
        <dbReference type="EMBL" id="GAA1388655.1"/>
    </source>
</evidence>